<sequence length="216" mass="23956">MATQEVPYHITTVDNHLKVQLLPELNESAWTDLETLGDSLLLELKDQKNPSVIIDLTSLTYISSSLVAVVIQVWKLVDEQDGKTAILNTSDMVEEVLNISGLKKVWCIVPTEEEAISYLNQALKQERIERRRTFSMPILLGIVALLSAVACFTLYISDLLTLNPKITLIATISFSVAGILLGATALKDRRKNVRIMGWVVLFCSLVLGGIGLFKMI</sequence>
<dbReference type="OrthoDB" id="289634at2"/>
<gene>
    <name evidence="3" type="ORF">Pan241w_59310</name>
</gene>
<name>A0A517RPJ0_9PLAN</name>
<keyword evidence="1" id="KW-0472">Membrane</keyword>
<feature type="transmembrane region" description="Helical" evidence="1">
    <location>
        <begin position="193"/>
        <end position="213"/>
    </location>
</feature>
<dbReference type="RefSeq" id="WP_145222775.1">
    <property type="nucleotide sequence ID" value="NZ_CP036269.1"/>
</dbReference>
<keyword evidence="1" id="KW-1133">Transmembrane helix</keyword>
<dbReference type="Pfam" id="PF01740">
    <property type="entry name" value="STAS"/>
    <property type="match status" value="1"/>
</dbReference>
<dbReference type="AlphaFoldDB" id="A0A517RPJ0"/>
<dbReference type="PROSITE" id="PS50801">
    <property type="entry name" value="STAS"/>
    <property type="match status" value="1"/>
</dbReference>
<dbReference type="InterPro" id="IPR036513">
    <property type="entry name" value="STAS_dom_sf"/>
</dbReference>
<dbReference type="PANTHER" id="PTHR33495:SF2">
    <property type="entry name" value="ANTI-SIGMA FACTOR ANTAGONIST TM_1081-RELATED"/>
    <property type="match status" value="1"/>
</dbReference>
<evidence type="ECO:0000313" key="3">
    <source>
        <dbReference type="EMBL" id="QDT45803.1"/>
    </source>
</evidence>
<keyword evidence="1" id="KW-0812">Transmembrane</keyword>
<dbReference type="Gene3D" id="3.30.750.24">
    <property type="entry name" value="STAS domain"/>
    <property type="match status" value="1"/>
</dbReference>
<dbReference type="PANTHER" id="PTHR33495">
    <property type="entry name" value="ANTI-SIGMA FACTOR ANTAGONIST TM_1081-RELATED-RELATED"/>
    <property type="match status" value="1"/>
</dbReference>
<proteinExistence type="predicted"/>
<evidence type="ECO:0000259" key="2">
    <source>
        <dbReference type="PROSITE" id="PS50801"/>
    </source>
</evidence>
<feature type="transmembrane region" description="Helical" evidence="1">
    <location>
        <begin position="134"/>
        <end position="156"/>
    </location>
</feature>
<dbReference type="EMBL" id="CP036269">
    <property type="protein sequence ID" value="QDT45803.1"/>
    <property type="molecule type" value="Genomic_DNA"/>
</dbReference>
<dbReference type="GO" id="GO:0043856">
    <property type="term" value="F:anti-sigma factor antagonist activity"/>
    <property type="evidence" value="ECO:0007669"/>
    <property type="project" value="TreeGrafter"/>
</dbReference>
<evidence type="ECO:0000313" key="4">
    <source>
        <dbReference type="Proteomes" id="UP000317171"/>
    </source>
</evidence>
<feature type="domain" description="STAS" evidence="2">
    <location>
        <begin position="52"/>
        <end position="119"/>
    </location>
</feature>
<dbReference type="CDD" id="cd07043">
    <property type="entry name" value="STAS_anti-anti-sigma_factors"/>
    <property type="match status" value="1"/>
</dbReference>
<accession>A0A517RPJ0</accession>
<organism evidence="3 4">
    <name type="scientific">Gimesia alba</name>
    <dbReference type="NCBI Taxonomy" id="2527973"/>
    <lineage>
        <taxon>Bacteria</taxon>
        <taxon>Pseudomonadati</taxon>
        <taxon>Planctomycetota</taxon>
        <taxon>Planctomycetia</taxon>
        <taxon>Planctomycetales</taxon>
        <taxon>Planctomycetaceae</taxon>
        <taxon>Gimesia</taxon>
    </lineage>
</organism>
<keyword evidence="4" id="KW-1185">Reference proteome</keyword>
<evidence type="ECO:0000256" key="1">
    <source>
        <dbReference type="SAM" id="Phobius"/>
    </source>
</evidence>
<dbReference type="SUPFAM" id="SSF52091">
    <property type="entry name" value="SpoIIaa-like"/>
    <property type="match status" value="1"/>
</dbReference>
<protein>
    <submittedName>
        <fullName evidence="3">STAS domain protein</fullName>
    </submittedName>
</protein>
<dbReference type="InterPro" id="IPR002645">
    <property type="entry name" value="STAS_dom"/>
</dbReference>
<dbReference type="KEGG" id="gaz:Pan241w_59310"/>
<dbReference type="Proteomes" id="UP000317171">
    <property type="component" value="Chromosome"/>
</dbReference>
<feature type="transmembrane region" description="Helical" evidence="1">
    <location>
        <begin position="168"/>
        <end position="186"/>
    </location>
</feature>
<reference evidence="3 4" key="1">
    <citation type="submission" date="2019-02" db="EMBL/GenBank/DDBJ databases">
        <title>Deep-cultivation of Planctomycetes and their phenomic and genomic characterization uncovers novel biology.</title>
        <authorList>
            <person name="Wiegand S."/>
            <person name="Jogler M."/>
            <person name="Boedeker C."/>
            <person name="Pinto D."/>
            <person name="Vollmers J."/>
            <person name="Rivas-Marin E."/>
            <person name="Kohn T."/>
            <person name="Peeters S.H."/>
            <person name="Heuer A."/>
            <person name="Rast P."/>
            <person name="Oberbeckmann S."/>
            <person name="Bunk B."/>
            <person name="Jeske O."/>
            <person name="Meyerdierks A."/>
            <person name="Storesund J.E."/>
            <person name="Kallscheuer N."/>
            <person name="Luecker S."/>
            <person name="Lage O.M."/>
            <person name="Pohl T."/>
            <person name="Merkel B.J."/>
            <person name="Hornburger P."/>
            <person name="Mueller R.-W."/>
            <person name="Bruemmer F."/>
            <person name="Labrenz M."/>
            <person name="Spormann A.M."/>
            <person name="Op den Camp H."/>
            <person name="Overmann J."/>
            <person name="Amann R."/>
            <person name="Jetten M.S.M."/>
            <person name="Mascher T."/>
            <person name="Medema M.H."/>
            <person name="Devos D.P."/>
            <person name="Kaster A.-K."/>
            <person name="Ovreas L."/>
            <person name="Rohde M."/>
            <person name="Galperin M.Y."/>
            <person name="Jogler C."/>
        </authorList>
    </citation>
    <scope>NUCLEOTIDE SEQUENCE [LARGE SCALE GENOMIC DNA]</scope>
    <source>
        <strain evidence="3 4">Pan241w</strain>
    </source>
</reference>